<evidence type="ECO:0000313" key="2">
    <source>
        <dbReference type="EMBL" id="UWN65308.1"/>
    </source>
</evidence>
<protein>
    <submittedName>
        <fullName evidence="2">Uncharacterized protein</fullName>
    </submittedName>
</protein>
<feature type="chain" id="PRO_5045739947" evidence="1">
    <location>
        <begin position="24"/>
        <end position="46"/>
    </location>
</feature>
<accession>A0ABY5V7L0</accession>
<dbReference type="PROSITE" id="PS51257">
    <property type="entry name" value="PROKAR_LIPOPROTEIN"/>
    <property type="match status" value="1"/>
</dbReference>
<dbReference type="Proteomes" id="UP001058267">
    <property type="component" value="Chromosome"/>
</dbReference>
<name>A0ABY5V7L0_9BACT</name>
<keyword evidence="3" id="KW-1185">Reference proteome</keyword>
<dbReference type="EMBL" id="CP102252">
    <property type="protein sequence ID" value="UWN65308.1"/>
    <property type="molecule type" value="Genomic_DNA"/>
</dbReference>
<evidence type="ECO:0000313" key="3">
    <source>
        <dbReference type="Proteomes" id="UP001058267"/>
    </source>
</evidence>
<gene>
    <name evidence="2" type="ORF">NQ519_00300</name>
</gene>
<organism evidence="2 3">
    <name type="scientific">Alistipes senegalensis JC50</name>
    <dbReference type="NCBI Taxonomy" id="1033732"/>
    <lineage>
        <taxon>Bacteria</taxon>
        <taxon>Pseudomonadati</taxon>
        <taxon>Bacteroidota</taxon>
        <taxon>Bacteroidia</taxon>
        <taxon>Bacteroidales</taxon>
        <taxon>Rikenellaceae</taxon>
        <taxon>Alistipes</taxon>
    </lineage>
</organism>
<feature type="signal peptide" evidence="1">
    <location>
        <begin position="1"/>
        <end position="23"/>
    </location>
</feature>
<keyword evidence="1" id="KW-0732">Signal</keyword>
<proteinExistence type="predicted"/>
<dbReference type="RefSeq" id="WP_154651041.1">
    <property type="nucleotide sequence ID" value="NZ_CP102252.1"/>
</dbReference>
<reference evidence="2" key="1">
    <citation type="journal article" date="2022" name="Cell">
        <title>Design, construction, and in vivo augmentation of a complex gut microbiome.</title>
        <authorList>
            <person name="Cheng A.G."/>
            <person name="Ho P.Y."/>
            <person name="Aranda-Diaz A."/>
            <person name="Jain S."/>
            <person name="Yu F.B."/>
            <person name="Meng X."/>
            <person name="Wang M."/>
            <person name="Iakiviak M."/>
            <person name="Nagashima K."/>
            <person name="Zhao A."/>
            <person name="Murugkar P."/>
            <person name="Patil A."/>
            <person name="Atabakhsh K."/>
            <person name="Weakley A."/>
            <person name="Yan J."/>
            <person name="Brumbaugh A.R."/>
            <person name="Higginbottom S."/>
            <person name="Dimas A."/>
            <person name="Shiver A.L."/>
            <person name="Deutschbauer A."/>
            <person name="Neff N."/>
            <person name="Sonnenburg J.L."/>
            <person name="Huang K.C."/>
            <person name="Fischbach M.A."/>
        </authorList>
    </citation>
    <scope>NUCLEOTIDE SEQUENCE</scope>
    <source>
        <strain evidence="2">JC50</strain>
    </source>
</reference>
<sequence length="46" mass="5129">MKQIAKNLSFAGMLLLAGFFASCKDDEDPIKDLTVRISPPLTRMNM</sequence>
<evidence type="ECO:0000256" key="1">
    <source>
        <dbReference type="SAM" id="SignalP"/>
    </source>
</evidence>